<sequence length="73" mass="7832">MELKVSLASAIHSHVLYSARGRTGMSGAPAVHSLNVRLELRQCVGEPGCHCTGRTMESQQCRGQQPCSTNPPL</sequence>
<evidence type="ECO:0000313" key="2">
    <source>
        <dbReference type="Proteomes" id="UP000053766"/>
    </source>
</evidence>
<evidence type="ECO:0000313" key="1">
    <source>
        <dbReference type="EMBL" id="KJH40249.1"/>
    </source>
</evidence>
<name>A0A0D8X9E9_DICVI</name>
<dbReference type="EMBL" id="KN717462">
    <property type="protein sequence ID" value="KJH40249.1"/>
    <property type="molecule type" value="Genomic_DNA"/>
</dbReference>
<reference evidence="2" key="2">
    <citation type="journal article" date="2016" name="Sci. Rep.">
        <title>Dictyocaulus viviparus genome, variome and transcriptome elucidate lungworm biology and support future intervention.</title>
        <authorList>
            <person name="McNulty S.N."/>
            <person name="Strube C."/>
            <person name="Rosa B.A."/>
            <person name="Martin J.C."/>
            <person name="Tyagi R."/>
            <person name="Choi Y.J."/>
            <person name="Wang Q."/>
            <person name="Hallsworth Pepin K."/>
            <person name="Zhang X."/>
            <person name="Ozersky P."/>
            <person name="Wilson R.K."/>
            <person name="Sternberg P.W."/>
            <person name="Gasser R.B."/>
            <person name="Mitreva M."/>
        </authorList>
    </citation>
    <scope>NUCLEOTIDE SEQUENCE [LARGE SCALE GENOMIC DNA]</scope>
    <source>
        <strain evidence="2">HannoverDv2000</strain>
    </source>
</reference>
<organism evidence="1 2">
    <name type="scientific">Dictyocaulus viviparus</name>
    <name type="common">Bovine lungworm</name>
    <dbReference type="NCBI Taxonomy" id="29172"/>
    <lineage>
        <taxon>Eukaryota</taxon>
        <taxon>Metazoa</taxon>
        <taxon>Ecdysozoa</taxon>
        <taxon>Nematoda</taxon>
        <taxon>Chromadorea</taxon>
        <taxon>Rhabditida</taxon>
        <taxon>Rhabditina</taxon>
        <taxon>Rhabditomorpha</taxon>
        <taxon>Strongyloidea</taxon>
        <taxon>Metastrongylidae</taxon>
        <taxon>Dictyocaulus</taxon>
    </lineage>
</organism>
<accession>A0A0D8X9E9</accession>
<protein>
    <submittedName>
        <fullName evidence="1">Uncharacterized protein</fullName>
    </submittedName>
</protein>
<dbReference type="OrthoDB" id="446173at2759"/>
<gene>
    <name evidence="1" type="ORF">DICVIV_13811</name>
</gene>
<dbReference type="AlphaFoldDB" id="A0A0D8X9E9"/>
<reference evidence="1 2" key="1">
    <citation type="submission" date="2013-11" db="EMBL/GenBank/DDBJ databases">
        <title>Draft genome of the bovine lungworm Dictyocaulus viviparus.</title>
        <authorList>
            <person name="Mitreva M."/>
        </authorList>
    </citation>
    <scope>NUCLEOTIDE SEQUENCE [LARGE SCALE GENOMIC DNA]</scope>
    <source>
        <strain evidence="1 2">HannoverDv2000</strain>
    </source>
</reference>
<dbReference type="Proteomes" id="UP000053766">
    <property type="component" value="Unassembled WGS sequence"/>
</dbReference>
<proteinExistence type="predicted"/>
<dbReference type="InterPro" id="IPR000884">
    <property type="entry name" value="TSP1_rpt"/>
</dbReference>
<keyword evidence="2" id="KW-1185">Reference proteome</keyword>
<dbReference type="PROSITE" id="PS50092">
    <property type="entry name" value="TSP1"/>
    <property type="match status" value="1"/>
</dbReference>